<reference evidence="2 3" key="1">
    <citation type="submission" date="2019-04" db="EMBL/GenBank/DDBJ databases">
        <title>Sphingobacterium olei sp. nov., isolated from oil-contaminated soil.</title>
        <authorList>
            <person name="Liu B."/>
        </authorList>
    </citation>
    <scope>NUCLEOTIDE SEQUENCE [LARGE SCALE GENOMIC DNA]</scope>
    <source>
        <strain evidence="2 3">Y3L14</strain>
    </source>
</reference>
<dbReference type="AlphaFoldDB" id="A0A4U0H2U4"/>
<keyword evidence="2" id="KW-0540">Nuclease</keyword>
<sequence length="244" mass="28673">MEKKRNPKWQRDELILALDLYFQLEPGQIHARNPLVIELSDTLNKLPIHGDKEEYEKFRNPNGVGLKLSNFLALDDTYKGKGMVATSKLDKEVFSDFKNKRELLAQLAQAIRSTAEYPEIKDQILTAKEDLEDEGYERQEGSILYRYHLSRERNPTLVKKKKEQSLKKYGKLECELCSFDFFKVYGEKGYGFIECHHRKPLHLLTKNTSTRLDDLMLVCANCHRMLHRGWNEQIQQSRQPKEKI</sequence>
<keyword evidence="3" id="KW-1185">Reference proteome</keyword>
<dbReference type="GO" id="GO:0003676">
    <property type="term" value="F:nucleic acid binding"/>
    <property type="evidence" value="ECO:0007669"/>
    <property type="project" value="InterPro"/>
</dbReference>
<organism evidence="2 3">
    <name type="scientific">Sphingobacterium alkalisoli</name>
    <dbReference type="NCBI Taxonomy" id="1874115"/>
    <lineage>
        <taxon>Bacteria</taxon>
        <taxon>Pseudomonadati</taxon>
        <taxon>Bacteroidota</taxon>
        <taxon>Sphingobacteriia</taxon>
        <taxon>Sphingobacteriales</taxon>
        <taxon>Sphingobacteriaceae</taxon>
        <taxon>Sphingobacterium</taxon>
    </lineage>
</organism>
<dbReference type="GO" id="GO:0004519">
    <property type="term" value="F:endonuclease activity"/>
    <property type="evidence" value="ECO:0007669"/>
    <property type="project" value="UniProtKB-KW"/>
</dbReference>
<dbReference type="GO" id="GO:0008270">
    <property type="term" value="F:zinc ion binding"/>
    <property type="evidence" value="ECO:0007669"/>
    <property type="project" value="InterPro"/>
</dbReference>
<gene>
    <name evidence="2" type="ORF">FAZ19_11905</name>
</gene>
<keyword evidence="2" id="KW-0378">Hydrolase</keyword>
<dbReference type="EMBL" id="SUKA01000003">
    <property type="protein sequence ID" value="TJY65816.1"/>
    <property type="molecule type" value="Genomic_DNA"/>
</dbReference>
<dbReference type="Pfam" id="PF01844">
    <property type="entry name" value="HNH"/>
    <property type="match status" value="1"/>
</dbReference>
<keyword evidence="2" id="KW-0255">Endonuclease</keyword>
<dbReference type="InterPro" id="IPR002711">
    <property type="entry name" value="HNH"/>
</dbReference>
<dbReference type="CDD" id="cd00085">
    <property type="entry name" value="HNHc"/>
    <property type="match status" value="1"/>
</dbReference>
<feature type="domain" description="HNH" evidence="1">
    <location>
        <begin position="174"/>
        <end position="228"/>
    </location>
</feature>
<dbReference type="RefSeq" id="WP_136820945.1">
    <property type="nucleotide sequence ID" value="NZ_BMJX01000003.1"/>
</dbReference>
<dbReference type="Proteomes" id="UP000309872">
    <property type="component" value="Unassembled WGS sequence"/>
</dbReference>
<evidence type="ECO:0000313" key="3">
    <source>
        <dbReference type="Proteomes" id="UP000309872"/>
    </source>
</evidence>
<accession>A0A4U0H2U4</accession>
<proteinExistence type="predicted"/>
<evidence type="ECO:0000259" key="1">
    <source>
        <dbReference type="Pfam" id="PF01844"/>
    </source>
</evidence>
<evidence type="ECO:0000313" key="2">
    <source>
        <dbReference type="EMBL" id="TJY65816.1"/>
    </source>
</evidence>
<dbReference type="InterPro" id="IPR003615">
    <property type="entry name" value="HNH_nuc"/>
</dbReference>
<protein>
    <submittedName>
        <fullName evidence="2">HNH endonuclease</fullName>
    </submittedName>
</protein>
<dbReference type="OrthoDB" id="9779761at2"/>
<comment type="caution">
    <text evidence="2">The sequence shown here is derived from an EMBL/GenBank/DDBJ whole genome shotgun (WGS) entry which is preliminary data.</text>
</comment>
<name>A0A4U0H2U4_9SPHI</name>